<dbReference type="PROSITE" id="PS50042">
    <property type="entry name" value="CNMP_BINDING_3"/>
    <property type="match status" value="1"/>
</dbReference>
<evidence type="ECO:0000256" key="4">
    <source>
        <dbReference type="ARBA" id="ARBA00022692"/>
    </source>
</evidence>
<keyword evidence="3" id="KW-1003">Cell membrane</keyword>
<dbReference type="InterPro" id="IPR010920">
    <property type="entry name" value="LSM_dom_sf"/>
</dbReference>
<comment type="subcellular location">
    <subcellularLocation>
        <location evidence="7">Cell inner membrane</location>
        <topology evidence="7">Multi-pass membrane protein</topology>
    </subcellularLocation>
    <subcellularLocation>
        <location evidence="1">Cell membrane</location>
        <topology evidence="1">Multi-pass membrane protein</topology>
    </subcellularLocation>
</comment>
<feature type="domain" description="Cyclic nucleotide-binding" evidence="8">
    <location>
        <begin position="358"/>
        <end position="474"/>
    </location>
</feature>
<protein>
    <recommendedName>
        <fullName evidence="7">Small-conductance mechanosensitive channel</fullName>
    </recommendedName>
</protein>
<keyword evidence="5 7" id="KW-1133">Transmembrane helix</keyword>
<evidence type="ECO:0000256" key="7">
    <source>
        <dbReference type="RuleBase" id="RU369025"/>
    </source>
</evidence>
<dbReference type="InterPro" id="IPR045275">
    <property type="entry name" value="MscS_archaea/bacteria_type"/>
</dbReference>
<dbReference type="InterPro" id="IPR011014">
    <property type="entry name" value="MscS_channel_TM-2"/>
</dbReference>
<evidence type="ECO:0000256" key="1">
    <source>
        <dbReference type="ARBA" id="ARBA00004651"/>
    </source>
</evidence>
<dbReference type="SMART" id="SM00100">
    <property type="entry name" value="cNMP"/>
    <property type="match status" value="1"/>
</dbReference>
<feature type="transmembrane region" description="Helical" evidence="7">
    <location>
        <begin position="42"/>
        <end position="64"/>
    </location>
</feature>
<dbReference type="Gene3D" id="3.30.70.100">
    <property type="match status" value="1"/>
</dbReference>
<dbReference type="EMBL" id="JAAXKX010000015">
    <property type="protein sequence ID" value="NKN33802.1"/>
    <property type="molecule type" value="Genomic_DNA"/>
</dbReference>
<dbReference type="SUPFAM" id="SSF51206">
    <property type="entry name" value="cAMP-binding domain-like"/>
    <property type="match status" value="1"/>
</dbReference>
<dbReference type="Gene3D" id="1.10.287.1260">
    <property type="match status" value="1"/>
</dbReference>
<evidence type="ECO:0000256" key="2">
    <source>
        <dbReference type="ARBA" id="ARBA00008017"/>
    </source>
</evidence>
<dbReference type="InterPro" id="IPR011066">
    <property type="entry name" value="MscS_channel_C_sf"/>
</dbReference>
<name>A0ABX1I8A9_9GAMM</name>
<keyword evidence="6 7" id="KW-0472">Membrane</keyword>
<dbReference type="SUPFAM" id="SSF82689">
    <property type="entry name" value="Mechanosensitive channel protein MscS (YggB), C-terminal domain"/>
    <property type="match status" value="1"/>
</dbReference>
<dbReference type="InterPro" id="IPR023408">
    <property type="entry name" value="MscS_beta-dom_sf"/>
</dbReference>
<dbReference type="Gene3D" id="2.30.30.60">
    <property type="match status" value="1"/>
</dbReference>
<comment type="subunit">
    <text evidence="7">Homoheptamer.</text>
</comment>
<evidence type="ECO:0000313" key="10">
    <source>
        <dbReference type="Proteomes" id="UP000740754"/>
    </source>
</evidence>
<organism evidence="9 10">
    <name type="scientific">Marichromatium bheemlicum</name>
    <dbReference type="NCBI Taxonomy" id="365339"/>
    <lineage>
        <taxon>Bacteria</taxon>
        <taxon>Pseudomonadati</taxon>
        <taxon>Pseudomonadota</taxon>
        <taxon>Gammaproteobacteria</taxon>
        <taxon>Chromatiales</taxon>
        <taxon>Chromatiaceae</taxon>
        <taxon>Marichromatium</taxon>
    </lineage>
</organism>
<dbReference type="Proteomes" id="UP000740754">
    <property type="component" value="Unassembled WGS sequence"/>
</dbReference>
<evidence type="ECO:0000256" key="6">
    <source>
        <dbReference type="ARBA" id="ARBA00023136"/>
    </source>
</evidence>
<keyword evidence="7" id="KW-0406">Ion transport</keyword>
<dbReference type="PANTHER" id="PTHR30221:SF1">
    <property type="entry name" value="SMALL-CONDUCTANCE MECHANOSENSITIVE CHANNEL"/>
    <property type="match status" value="1"/>
</dbReference>
<accession>A0ABX1I8A9</accession>
<keyword evidence="7" id="KW-0997">Cell inner membrane</keyword>
<dbReference type="Pfam" id="PF00027">
    <property type="entry name" value="cNMP_binding"/>
    <property type="match status" value="1"/>
</dbReference>
<dbReference type="RefSeq" id="WP_168669705.1">
    <property type="nucleotide sequence ID" value="NZ_JAAXKX010000015.1"/>
</dbReference>
<dbReference type="CDD" id="cd00038">
    <property type="entry name" value="CAP_ED"/>
    <property type="match status" value="1"/>
</dbReference>
<feature type="transmembrane region" description="Helical" evidence="7">
    <location>
        <begin position="84"/>
        <end position="108"/>
    </location>
</feature>
<comment type="similarity">
    <text evidence="2 7">Belongs to the MscS (TC 1.A.23) family.</text>
</comment>
<dbReference type="Pfam" id="PF00924">
    <property type="entry name" value="MS_channel_2nd"/>
    <property type="match status" value="1"/>
</dbReference>
<keyword evidence="7" id="KW-0407">Ion channel</keyword>
<feature type="transmembrane region" description="Helical" evidence="7">
    <location>
        <begin position="12"/>
        <end position="30"/>
    </location>
</feature>
<evidence type="ECO:0000256" key="5">
    <source>
        <dbReference type="ARBA" id="ARBA00022989"/>
    </source>
</evidence>
<reference evidence="9 10" key="1">
    <citation type="submission" date="2020-04" db="EMBL/GenBank/DDBJ databases">
        <title>Draft Whole-Genome sequence of Marichromatium bheemlicum DSM 18632, type strain.</title>
        <authorList>
            <person name="Kyndt J.A."/>
            <person name="Meyer T.E."/>
        </authorList>
    </citation>
    <scope>NUCLEOTIDE SEQUENCE [LARGE SCALE GENOMIC DNA]</scope>
    <source>
        <strain evidence="9 10">DSM 18632</strain>
    </source>
</reference>
<dbReference type="InterPro" id="IPR014710">
    <property type="entry name" value="RmlC-like_jellyroll"/>
</dbReference>
<dbReference type="PANTHER" id="PTHR30221">
    <property type="entry name" value="SMALL-CONDUCTANCE MECHANOSENSITIVE CHANNEL"/>
    <property type="match status" value="1"/>
</dbReference>
<dbReference type="Gene3D" id="2.60.120.10">
    <property type="entry name" value="Jelly Rolls"/>
    <property type="match status" value="1"/>
</dbReference>
<sequence length="516" mass="57485">MTALFDSLAQDNWHLFLGVLLAFLVIRFITWRIDNRPVASRFPGLVALLDLLVLPGMVLVAGTLLRLGARVLEVPDVDAGIRSLTLLVAHLAAGWAVARLIEVVLLVRADDDLSERVPKLVVGLIYVAVMLFALAVYLWQRGYSFTGIWVSTGVAAAVLGLALQKTLGDLFSGIALGVERPFRLGDWVELNSGIVGQVIDLNWRSTRLRGWDNSTHIIPNSQMAGQPIKNLHDDQHLYAPWYFVKLPAEVDPRFATALLLDAAMRCESVLKFPYPIVRLSEATTVPYVYMVWVHLKNYPAMFRAREELFREIHRSLQEAGIEMAPEVREMRTRRAHISHAEPPSILLALKGLDVSGLLTADELEEVAARGVYCHYDSGHVILAEGAQSDAFYVVAGGLVEATVTLPDHTRKVTETLGPGKHFGITAMLTTDPSFIEFTAKSDVSLIRIDLDCVRRIVAARPELSERLAGVVKERLDTAEAARTASRQPVRRLSLRDISRRIETVMVRPNRFYHRGR</sequence>
<dbReference type="InterPro" id="IPR000595">
    <property type="entry name" value="cNMP-bd_dom"/>
</dbReference>
<dbReference type="InterPro" id="IPR006685">
    <property type="entry name" value="MscS_channel_2nd"/>
</dbReference>
<gene>
    <name evidence="9" type="ORF">HF203_11285</name>
</gene>
<evidence type="ECO:0000256" key="3">
    <source>
        <dbReference type="ARBA" id="ARBA00022475"/>
    </source>
</evidence>
<dbReference type="InterPro" id="IPR018490">
    <property type="entry name" value="cNMP-bd_dom_sf"/>
</dbReference>
<dbReference type="SUPFAM" id="SSF50182">
    <property type="entry name" value="Sm-like ribonucleoproteins"/>
    <property type="match status" value="1"/>
</dbReference>
<keyword evidence="4 7" id="KW-0812">Transmembrane</keyword>
<keyword evidence="10" id="KW-1185">Reference proteome</keyword>
<comment type="function">
    <text evidence="7">Mechanosensitive channel that participates in the regulation of osmotic pressure changes within the cell, opening in response to stretch forces in the membrane lipid bilayer, without the need for other proteins. Contributes to normal resistance to hypoosmotic shock. Forms an ion channel of 1.0 nanosiemens conductance with a slight preference for anions.</text>
</comment>
<comment type="caution">
    <text evidence="9">The sequence shown here is derived from an EMBL/GenBank/DDBJ whole genome shotgun (WGS) entry which is preliminary data.</text>
</comment>
<keyword evidence="7" id="KW-0813">Transport</keyword>
<evidence type="ECO:0000313" key="9">
    <source>
        <dbReference type="EMBL" id="NKN33802.1"/>
    </source>
</evidence>
<feature type="transmembrane region" description="Helical" evidence="7">
    <location>
        <begin position="120"/>
        <end position="139"/>
    </location>
</feature>
<dbReference type="SUPFAM" id="SSF82861">
    <property type="entry name" value="Mechanosensitive channel protein MscS (YggB), transmembrane region"/>
    <property type="match status" value="1"/>
</dbReference>
<proteinExistence type="inferred from homology"/>
<evidence type="ECO:0000259" key="8">
    <source>
        <dbReference type="PROSITE" id="PS50042"/>
    </source>
</evidence>